<evidence type="ECO:0000256" key="5">
    <source>
        <dbReference type="ARBA" id="ARBA00023288"/>
    </source>
</evidence>
<sequence>MKPICALALVPFLFSSCAQESLTGDSYSRYDAGQAQSVSMGTITSIRYVKIEGNTAGGTIIGAAAGGLLGNQIGSGSGRTAATIGGALAGGAAGSYAGKEVTSKQGLEIQVKLDNGGSVSIVQEENPREAFAVGERVRVLSGGGRDRVTH</sequence>
<comment type="caution">
    <text evidence="8">The sequence shown here is derived from an EMBL/GenBank/DDBJ whole genome shotgun (WGS) entry which is preliminary data.</text>
</comment>
<feature type="signal peptide" evidence="6">
    <location>
        <begin position="1"/>
        <end position="20"/>
    </location>
</feature>
<organism evidence="8 9">
    <name type="scientific">Haloferula chungangensis</name>
    <dbReference type="NCBI Taxonomy" id="1048331"/>
    <lineage>
        <taxon>Bacteria</taxon>
        <taxon>Pseudomonadati</taxon>
        <taxon>Verrucomicrobiota</taxon>
        <taxon>Verrucomicrobiia</taxon>
        <taxon>Verrucomicrobiales</taxon>
        <taxon>Verrucomicrobiaceae</taxon>
        <taxon>Haloferula</taxon>
    </lineage>
</organism>
<keyword evidence="2 6" id="KW-0732">Signal</keyword>
<keyword evidence="3" id="KW-0472">Membrane</keyword>
<evidence type="ECO:0000256" key="6">
    <source>
        <dbReference type="SAM" id="SignalP"/>
    </source>
</evidence>
<protein>
    <submittedName>
        <fullName evidence="8">Glycine zipper 2TM domain-containing protein</fullName>
    </submittedName>
</protein>
<evidence type="ECO:0000313" key="8">
    <source>
        <dbReference type="EMBL" id="MFC7337519.1"/>
    </source>
</evidence>
<dbReference type="InterPro" id="IPR008816">
    <property type="entry name" value="Gly_zipper_2TM_dom"/>
</dbReference>
<dbReference type="Pfam" id="PF05433">
    <property type="entry name" value="Rick_17kDa_Anti"/>
    <property type="match status" value="1"/>
</dbReference>
<comment type="subcellular location">
    <subcellularLocation>
        <location evidence="1">Cell outer membrane</location>
        <topology evidence="1">Lipid-anchor</topology>
    </subcellularLocation>
</comment>
<proteinExistence type="predicted"/>
<dbReference type="EMBL" id="JBHTBS010000004">
    <property type="protein sequence ID" value="MFC7337519.1"/>
    <property type="molecule type" value="Genomic_DNA"/>
</dbReference>
<feature type="domain" description="Glycine zipper 2TM" evidence="7">
    <location>
        <begin position="57"/>
        <end position="98"/>
    </location>
</feature>
<feature type="chain" id="PRO_5045221375" evidence="6">
    <location>
        <begin position="21"/>
        <end position="150"/>
    </location>
</feature>
<dbReference type="PROSITE" id="PS51257">
    <property type="entry name" value="PROKAR_LIPOPROTEIN"/>
    <property type="match status" value="1"/>
</dbReference>
<gene>
    <name evidence="8" type="ORF">ACFQY0_10055</name>
</gene>
<keyword evidence="4" id="KW-0564">Palmitate</keyword>
<dbReference type="PANTHER" id="PTHR35603:SF1">
    <property type="entry name" value="OUTER MEMBRANE LIPOPROTEIN SLYB"/>
    <property type="match status" value="1"/>
</dbReference>
<keyword evidence="5" id="KW-0449">Lipoprotein</keyword>
<evidence type="ECO:0000259" key="7">
    <source>
        <dbReference type="Pfam" id="PF05433"/>
    </source>
</evidence>
<keyword evidence="9" id="KW-1185">Reference proteome</keyword>
<evidence type="ECO:0000313" key="9">
    <source>
        <dbReference type="Proteomes" id="UP001596472"/>
    </source>
</evidence>
<dbReference type="Proteomes" id="UP001596472">
    <property type="component" value="Unassembled WGS sequence"/>
</dbReference>
<dbReference type="InterPro" id="IPR051407">
    <property type="entry name" value="Bact_OM_lipoprot/Surf_antigen"/>
</dbReference>
<accession>A0ABW2L8B6</accession>
<evidence type="ECO:0000256" key="2">
    <source>
        <dbReference type="ARBA" id="ARBA00022729"/>
    </source>
</evidence>
<evidence type="ECO:0000256" key="3">
    <source>
        <dbReference type="ARBA" id="ARBA00023136"/>
    </source>
</evidence>
<reference evidence="9" key="1">
    <citation type="journal article" date="2019" name="Int. J. Syst. Evol. Microbiol.">
        <title>The Global Catalogue of Microorganisms (GCM) 10K type strain sequencing project: providing services to taxonomists for standard genome sequencing and annotation.</title>
        <authorList>
            <consortium name="The Broad Institute Genomics Platform"/>
            <consortium name="The Broad Institute Genome Sequencing Center for Infectious Disease"/>
            <person name="Wu L."/>
            <person name="Ma J."/>
        </authorList>
    </citation>
    <scope>NUCLEOTIDE SEQUENCE [LARGE SCALE GENOMIC DNA]</scope>
    <source>
        <strain evidence="9">CGMCC 4.1467</strain>
    </source>
</reference>
<dbReference type="RefSeq" id="WP_379711878.1">
    <property type="nucleotide sequence ID" value="NZ_JBHTBS010000004.1"/>
</dbReference>
<evidence type="ECO:0000256" key="4">
    <source>
        <dbReference type="ARBA" id="ARBA00023139"/>
    </source>
</evidence>
<name>A0ABW2L8B6_9BACT</name>
<evidence type="ECO:0000256" key="1">
    <source>
        <dbReference type="ARBA" id="ARBA00004459"/>
    </source>
</evidence>
<dbReference type="PANTHER" id="PTHR35603">
    <property type="match status" value="1"/>
</dbReference>